<protein>
    <recommendedName>
        <fullName evidence="8">Cytidine and dCMP deaminase domain-containing protein 1</fullName>
        <ecNumber evidence="3">3.5.4.5</ecNumber>
    </recommendedName>
    <alternativeName>
        <fullName evidence="9">Cytidine deaminase</fullName>
    </alternativeName>
</protein>
<comment type="catalytic activity">
    <reaction evidence="10">
        <text>2'-deoxycytidine + H2O + H(+) = 2'-deoxyuridine + NH4(+)</text>
        <dbReference type="Rhea" id="RHEA:13433"/>
        <dbReference type="ChEBI" id="CHEBI:15377"/>
        <dbReference type="ChEBI" id="CHEBI:15378"/>
        <dbReference type="ChEBI" id="CHEBI:15698"/>
        <dbReference type="ChEBI" id="CHEBI:16450"/>
        <dbReference type="ChEBI" id="CHEBI:28938"/>
        <dbReference type="EC" id="3.5.4.5"/>
    </reaction>
</comment>
<evidence type="ECO:0000313" key="14">
    <source>
        <dbReference type="EMBL" id="KAK1802834.1"/>
    </source>
</evidence>
<evidence type="ECO:0000256" key="2">
    <source>
        <dbReference type="ARBA" id="ARBA00006576"/>
    </source>
</evidence>
<comment type="cofactor">
    <cofactor evidence="1">
        <name>Zn(2+)</name>
        <dbReference type="ChEBI" id="CHEBI:29105"/>
    </cofactor>
</comment>
<dbReference type="PROSITE" id="PS51747">
    <property type="entry name" value="CYT_DCMP_DEAMINASES_2"/>
    <property type="match status" value="1"/>
</dbReference>
<evidence type="ECO:0000256" key="12">
    <source>
        <dbReference type="SAM" id="MobiDB-lite"/>
    </source>
</evidence>
<evidence type="ECO:0000256" key="11">
    <source>
        <dbReference type="ARBA" id="ARBA00049558"/>
    </source>
</evidence>
<evidence type="ECO:0000313" key="15">
    <source>
        <dbReference type="Proteomes" id="UP001239994"/>
    </source>
</evidence>
<dbReference type="GO" id="GO:0008270">
    <property type="term" value="F:zinc ion binding"/>
    <property type="evidence" value="ECO:0007669"/>
    <property type="project" value="InterPro"/>
</dbReference>
<proteinExistence type="inferred from homology"/>
<evidence type="ECO:0000256" key="4">
    <source>
        <dbReference type="ARBA" id="ARBA00022723"/>
    </source>
</evidence>
<evidence type="ECO:0000256" key="8">
    <source>
        <dbReference type="ARBA" id="ARBA00040574"/>
    </source>
</evidence>
<dbReference type="Proteomes" id="UP001239994">
    <property type="component" value="Unassembled WGS sequence"/>
</dbReference>
<dbReference type="PROSITE" id="PS00903">
    <property type="entry name" value="CYT_DCMP_DEAMINASES_1"/>
    <property type="match status" value="1"/>
</dbReference>
<dbReference type="InterPro" id="IPR016193">
    <property type="entry name" value="Cytidine_deaminase-like"/>
</dbReference>
<keyword evidence="4" id="KW-0479">Metal-binding</keyword>
<reference evidence="14" key="1">
    <citation type="submission" date="2023-03" db="EMBL/GenBank/DDBJ databases">
        <title>Electrophorus voltai genome.</title>
        <authorList>
            <person name="Bian C."/>
        </authorList>
    </citation>
    <scope>NUCLEOTIDE SEQUENCE</scope>
    <source>
        <strain evidence="14">CB-2022</strain>
        <tissue evidence="14">Muscle</tissue>
    </source>
</reference>
<dbReference type="PANTHER" id="PTHR11086:SF14">
    <property type="entry name" value="CYTIDINE AND DCMP DEAMINASE DOMAIN-CONTAINING PROTEIN 1"/>
    <property type="match status" value="1"/>
</dbReference>
<evidence type="ECO:0000259" key="13">
    <source>
        <dbReference type="PROSITE" id="PS51747"/>
    </source>
</evidence>
<dbReference type="EMBL" id="JAROKS010000006">
    <property type="protein sequence ID" value="KAK1802834.1"/>
    <property type="molecule type" value="Genomic_DNA"/>
</dbReference>
<comment type="caution">
    <text evidence="14">The sequence shown here is derived from an EMBL/GenBank/DDBJ whole genome shotgun (WGS) entry which is preliminary data.</text>
</comment>
<gene>
    <name evidence="14" type="ORF">P4O66_021373</name>
</gene>
<comment type="catalytic activity">
    <reaction evidence="11">
        <text>cytidine + H2O + H(+) = uridine + NH4(+)</text>
        <dbReference type="Rhea" id="RHEA:16069"/>
        <dbReference type="ChEBI" id="CHEBI:15377"/>
        <dbReference type="ChEBI" id="CHEBI:15378"/>
        <dbReference type="ChEBI" id="CHEBI:16704"/>
        <dbReference type="ChEBI" id="CHEBI:17562"/>
        <dbReference type="ChEBI" id="CHEBI:28938"/>
        <dbReference type="EC" id="3.5.4.5"/>
    </reaction>
</comment>
<accession>A0AAD9E3A7</accession>
<evidence type="ECO:0000256" key="5">
    <source>
        <dbReference type="ARBA" id="ARBA00022737"/>
    </source>
</evidence>
<evidence type="ECO:0000256" key="6">
    <source>
        <dbReference type="ARBA" id="ARBA00022801"/>
    </source>
</evidence>
<keyword evidence="5" id="KW-0677">Repeat</keyword>
<dbReference type="PANTHER" id="PTHR11086">
    <property type="entry name" value="DEOXYCYTIDYLATE DEAMINASE-RELATED"/>
    <property type="match status" value="1"/>
</dbReference>
<dbReference type="Gene3D" id="3.40.140.10">
    <property type="entry name" value="Cytidine Deaminase, domain 2"/>
    <property type="match status" value="2"/>
</dbReference>
<organism evidence="14 15">
    <name type="scientific">Electrophorus voltai</name>
    <dbReference type="NCBI Taxonomy" id="2609070"/>
    <lineage>
        <taxon>Eukaryota</taxon>
        <taxon>Metazoa</taxon>
        <taxon>Chordata</taxon>
        <taxon>Craniata</taxon>
        <taxon>Vertebrata</taxon>
        <taxon>Euteleostomi</taxon>
        <taxon>Actinopterygii</taxon>
        <taxon>Neopterygii</taxon>
        <taxon>Teleostei</taxon>
        <taxon>Ostariophysi</taxon>
        <taxon>Gymnotiformes</taxon>
        <taxon>Gymnotoidei</taxon>
        <taxon>Gymnotidae</taxon>
        <taxon>Electrophorus</taxon>
    </lineage>
</organism>
<dbReference type="Pfam" id="PF00383">
    <property type="entry name" value="dCMP_cyt_deam_1"/>
    <property type="match status" value="1"/>
</dbReference>
<evidence type="ECO:0000256" key="10">
    <source>
        <dbReference type="ARBA" id="ARBA00049252"/>
    </source>
</evidence>
<dbReference type="InterPro" id="IPR016192">
    <property type="entry name" value="APOBEC/CMP_deaminase_Zn-bd"/>
</dbReference>
<dbReference type="SUPFAM" id="SSF53927">
    <property type="entry name" value="Cytidine deaminase-like"/>
    <property type="match status" value="2"/>
</dbReference>
<dbReference type="GO" id="GO:0004132">
    <property type="term" value="F:dCMP deaminase activity"/>
    <property type="evidence" value="ECO:0007669"/>
    <property type="project" value="TreeGrafter"/>
</dbReference>
<name>A0AAD9E3A7_9TELE</name>
<comment type="similarity">
    <text evidence="2">Belongs to the cytidine and deoxycytidylate deaminase family.</text>
</comment>
<dbReference type="AlphaFoldDB" id="A0AAD9E3A7"/>
<evidence type="ECO:0000256" key="3">
    <source>
        <dbReference type="ARBA" id="ARBA00012783"/>
    </source>
</evidence>
<keyword evidence="6" id="KW-0378">Hydrolase</keyword>
<feature type="domain" description="CMP/dCMP-type deaminase" evidence="13">
    <location>
        <begin position="302"/>
        <end position="443"/>
    </location>
</feature>
<feature type="region of interest" description="Disordered" evidence="12">
    <location>
        <begin position="1"/>
        <end position="41"/>
    </location>
</feature>
<evidence type="ECO:0000256" key="9">
    <source>
        <dbReference type="ARBA" id="ARBA00041919"/>
    </source>
</evidence>
<dbReference type="InterPro" id="IPR002125">
    <property type="entry name" value="CMP_dCMP_dom"/>
</dbReference>
<dbReference type="InterPro" id="IPR015517">
    <property type="entry name" value="dCMP_deaminase-rel"/>
</dbReference>
<evidence type="ECO:0000256" key="1">
    <source>
        <dbReference type="ARBA" id="ARBA00001947"/>
    </source>
</evidence>
<keyword evidence="7" id="KW-0862">Zinc</keyword>
<sequence length="505" mass="56873">MAASNNKWPRKDFEENGFTTNGEDVRDVKETSTQTDAKVQGHGPRLSKINLFTLLSLWMELFPKRDKSQDNESARLTGLVVVCEQKVLGLHCSGQELHVGQVAVIRHGPRLKNCSLYFSRKPCSTCLKMLLNTGVSEIRYWPADAEVSLVPGDQEATLDAAAAEQLKSNGRPHICVPFQNLPAPMLQFAEETSRRSDFLKKMAADDCSRDVGKLFCRERRRNWDGLVARFLVADAEEHRERLGKMGLENFCTEPYFTELRQHMQDLIRLLASVASSIPSPEHGYGFYETGAAAGAHRTLPQEVVRHCIVQAALLAYRREDPKVGVGAVIWAEGRLPPWCDGTGSMYLVGCGYNAYPVGSVYAEYPQMDDKQAERRHRKYRYIIHAEQNAITFRNAEVKEEENTMLFVTKCPCDECVPLIWGAGIKQIYTTDLDNGKKKHDISYVTFSKLHGIQKFVWQKSSLARSAPEQDVLPIMNGCLKHRKGEDSNGHCLKRLRTGGTAYESL</sequence>
<dbReference type="EC" id="3.5.4.5" evidence="3"/>
<keyword evidence="15" id="KW-1185">Reference proteome</keyword>
<evidence type="ECO:0000256" key="7">
    <source>
        <dbReference type="ARBA" id="ARBA00022833"/>
    </source>
</evidence>
<dbReference type="GO" id="GO:0005737">
    <property type="term" value="C:cytoplasm"/>
    <property type="evidence" value="ECO:0007669"/>
    <property type="project" value="TreeGrafter"/>
</dbReference>